<feature type="domain" description="HNH nuclease" evidence="1">
    <location>
        <begin position="119"/>
        <end position="172"/>
    </location>
</feature>
<dbReference type="GO" id="GO:0004519">
    <property type="term" value="F:endonuclease activity"/>
    <property type="evidence" value="ECO:0007669"/>
    <property type="project" value="InterPro"/>
</dbReference>
<dbReference type="InterPro" id="IPR002711">
    <property type="entry name" value="HNH"/>
</dbReference>
<evidence type="ECO:0000313" key="2">
    <source>
        <dbReference type="EMBL" id="KKN86833.1"/>
    </source>
</evidence>
<sequence length="196" mass="22195">MVFIQGQIPWNKGKTLSIEHRQNLATAKIGNRNAAGHTGGHKCSEGCICSKHDGRGGRKRGSTAWNKGLHSSIVIERKHEQERLRDIALSEGKKKYVPRGAENGNYKGASPLENWAIKIWRNIVFKRDNFTCQICGQYGGQLQADHIISKWQNPSLIYTTNNGRTVCRKCHRQTDNYGIKATRRSREFQLPLPMVI</sequence>
<dbReference type="CDD" id="cd00085">
    <property type="entry name" value="HNHc"/>
    <property type="match status" value="1"/>
</dbReference>
<dbReference type="Pfam" id="PF01844">
    <property type="entry name" value="HNH"/>
    <property type="match status" value="1"/>
</dbReference>
<dbReference type="GO" id="GO:0003676">
    <property type="term" value="F:nucleic acid binding"/>
    <property type="evidence" value="ECO:0007669"/>
    <property type="project" value="InterPro"/>
</dbReference>
<dbReference type="AlphaFoldDB" id="A0A0F9X5L2"/>
<gene>
    <name evidence="2" type="ORF">LCGC14_0263920</name>
</gene>
<dbReference type="SMART" id="SM00507">
    <property type="entry name" value="HNHc"/>
    <property type="match status" value="1"/>
</dbReference>
<evidence type="ECO:0000259" key="1">
    <source>
        <dbReference type="SMART" id="SM00507"/>
    </source>
</evidence>
<accession>A0A0F9X5L2</accession>
<reference evidence="2" key="1">
    <citation type="journal article" date="2015" name="Nature">
        <title>Complex archaea that bridge the gap between prokaryotes and eukaryotes.</title>
        <authorList>
            <person name="Spang A."/>
            <person name="Saw J.H."/>
            <person name="Jorgensen S.L."/>
            <person name="Zaremba-Niedzwiedzka K."/>
            <person name="Martijn J."/>
            <person name="Lind A.E."/>
            <person name="van Eijk R."/>
            <person name="Schleper C."/>
            <person name="Guy L."/>
            <person name="Ettema T.J."/>
        </authorList>
    </citation>
    <scope>NUCLEOTIDE SEQUENCE</scope>
</reference>
<dbReference type="InterPro" id="IPR003615">
    <property type="entry name" value="HNH_nuc"/>
</dbReference>
<protein>
    <recommendedName>
        <fullName evidence="1">HNH nuclease domain-containing protein</fullName>
    </recommendedName>
</protein>
<name>A0A0F9X5L2_9ZZZZ</name>
<dbReference type="EMBL" id="LAZR01000143">
    <property type="protein sequence ID" value="KKN86833.1"/>
    <property type="molecule type" value="Genomic_DNA"/>
</dbReference>
<dbReference type="GO" id="GO:0008270">
    <property type="term" value="F:zinc ion binding"/>
    <property type="evidence" value="ECO:0007669"/>
    <property type="project" value="InterPro"/>
</dbReference>
<comment type="caution">
    <text evidence="2">The sequence shown here is derived from an EMBL/GenBank/DDBJ whole genome shotgun (WGS) entry which is preliminary data.</text>
</comment>
<dbReference type="Gene3D" id="1.10.30.50">
    <property type="match status" value="1"/>
</dbReference>
<proteinExistence type="predicted"/>
<organism evidence="2">
    <name type="scientific">marine sediment metagenome</name>
    <dbReference type="NCBI Taxonomy" id="412755"/>
    <lineage>
        <taxon>unclassified sequences</taxon>
        <taxon>metagenomes</taxon>
        <taxon>ecological metagenomes</taxon>
    </lineage>
</organism>